<evidence type="ECO:0000313" key="5">
    <source>
        <dbReference type="Proteomes" id="UP001310594"/>
    </source>
</evidence>
<accession>A0AAN7ZSY7</accession>
<dbReference type="PRINTS" id="PR00412">
    <property type="entry name" value="EPOXHYDRLASE"/>
</dbReference>
<dbReference type="Proteomes" id="UP001310594">
    <property type="component" value="Unassembled WGS sequence"/>
</dbReference>
<reference evidence="4" key="1">
    <citation type="submission" date="2023-08" db="EMBL/GenBank/DDBJ databases">
        <title>Black Yeasts Isolated from many extreme environments.</title>
        <authorList>
            <person name="Coleine C."/>
            <person name="Stajich J.E."/>
            <person name="Selbmann L."/>
        </authorList>
    </citation>
    <scope>NUCLEOTIDE SEQUENCE</scope>
    <source>
        <strain evidence="4">CCFEE 5810</strain>
    </source>
</reference>
<name>A0AAN7ZSY7_9PEZI</name>
<evidence type="ECO:0000256" key="2">
    <source>
        <dbReference type="ARBA" id="ARBA00038334"/>
    </source>
</evidence>
<dbReference type="Pfam" id="PF00561">
    <property type="entry name" value="Abhydrolase_1"/>
    <property type="match status" value="1"/>
</dbReference>
<dbReference type="InterPro" id="IPR029058">
    <property type="entry name" value="AB_hydrolase_fold"/>
</dbReference>
<dbReference type="AlphaFoldDB" id="A0AAN7ZSY7"/>
<keyword evidence="1" id="KW-0378">Hydrolase</keyword>
<feature type="domain" description="AB hydrolase-1" evidence="3">
    <location>
        <begin position="57"/>
        <end position="152"/>
    </location>
</feature>
<dbReference type="GO" id="GO:0016787">
    <property type="term" value="F:hydrolase activity"/>
    <property type="evidence" value="ECO:0007669"/>
    <property type="project" value="UniProtKB-KW"/>
</dbReference>
<sequence length="318" mass="35734">MSLSGGLAGANKIDDSRWTHHRVQVDDFPKHSPAPEAGIMLHYISCPPPEPSASKGTILLIHGFPQTSYQFRRVITPLSDAGYHVIVPDYRGAGESSRPWEGYTKDIMARDLYRLVTEHEGIKDKIHVVGHDIGGMIAHAYAVQYPENTASVCWGECPLPGTKVYHEAKNTTMMWHFTFHSVPDLPELLVAGRERIYLKHFFDRLAQNPSAISTHDLDVYATAYAQPGAMRAGMNVYRAFEADGEMNSKWLQEKGKCEVRCLNLWGGKSFSDETTSKTMSEPHYTNARFDTVEGAGHWIAEERPNEFVAKVLKWVQQS</sequence>
<protein>
    <recommendedName>
        <fullName evidence="3">AB hydrolase-1 domain-containing protein</fullName>
    </recommendedName>
</protein>
<evidence type="ECO:0000256" key="1">
    <source>
        <dbReference type="ARBA" id="ARBA00022801"/>
    </source>
</evidence>
<evidence type="ECO:0000313" key="4">
    <source>
        <dbReference type="EMBL" id="KAK5695973.1"/>
    </source>
</evidence>
<dbReference type="InterPro" id="IPR000639">
    <property type="entry name" value="Epox_hydrolase-like"/>
</dbReference>
<comment type="similarity">
    <text evidence="2">Belongs to the AB hydrolase superfamily. Epoxide hydrolase family.</text>
</comment>
<comment type="caution">
    <text evidence="4">The sequence shown here is derived from an EMBL/GenBank/DDBJ whole genome shotgun (WGS) entry which is preliminary data.</text>
</comment>
<dbReference type="EMBL" id="JAVRQU010000013">
    <property type="protein sequence ID" value="KAK5695973.1"/>
    <property type="molecule type" value="Genomic_DNA"/>
</dbReference>
<dbReference type="Gene3D" id="3.40.50.1820">
    <property type="entry name" value="alpha/beta hydrolase"/>
    <property type="match status" value="1"/>
</dbReference>
<gene>
    <name evidence="4" type="ORF">LTR97_008393</name>
</gene>
<evidence type="ECO:0000259" key="3">
    <source>
        <dbReference type="Pfam" id="PF00561"/>
    </source>
</evidence>
<dbReference type="PANTHER" id="PTHR43329">
    <property type="entry name" value="EPOXIDE HYDROLASE"/>
    <property type="match status" value="1"/>
</dbReference>
<dbReference type="InterPro" id="IPR000073">
    <property type="entry name" value="AB_hydrolase_1"/>
</dbReference>
<dbReference type="SUPFAM" id="SSF53474">
    <property type="entry name" value="alpha/beta-Hydrolases"/>
    <property type="match status" value="1"/>
</dbReference>
<organism evidence="4 5">
    <name type="scientific">Elasticomyces elasticus</name>
    <dbReference type="NCBI Taxonomy" id="574655"/>
    <lineage>
        <taxon>Eukaryota</taxon>
        <taxon>Fungi</taxon>
        <taxon>Dikarya</taxon>
        <taxon>Ascomycota</taxon>
        <taxon>Pezizomycotina</taxon>
        <taxon>Dothideomycetes</taxon>
        <taxon>Dothideomycetidae</taxon>
        <taxon>Mycosphaerellales</taxon>
        <taxon>Teratosphaeriaceae</taxon>
        <taxon>Elasticomyces</taxon>
    </lineage>
</organism>
<dbReference type="PRINTS" id="PR00111">
    <property type="entry name" value="ABHYDROLASE"/>
</dbReference>
<proteinExistence type="inferred from homology"/>